<comment type="caution">
    <text evidence="10">The sequence shown here is derived from an EMBL/GenBank/DDBJ whole genome shotgun (WGS) entry which is preliminary data.</text>
</comment>
<dbReference type="GO" id="GO:0005506">
    <property type="term" value="F:iron ion binding"/>
    <property type="evidence" value="ECO:0007669"/>
    <property type="project" value="InterPro"/>
</dbReference>
<dbReference type="GO" id="GO:0004497">
    <property type="term" value="F:monooxygenase activity"/>
    <property type="evidence" value="ECO:0007669"/>
    <property type="project" value="UniProtKB-KW"/>
</dbReference>
<dbReference type="Pfam" id="PF00067">
    <property type="entry name" value="p450"/>
    <property type="match status" value="1"/>
</dbReference>
<feature type="non-terminal residue" evidence="10">
    <location>
        <position position="1"/>
    </location>
</feature>
<dbReference type="InterPro" id="IPR050196">
    <property type="entry name" value="Cytochrome_P450_Monoox"/>
</dbReference>
<dbReference type="GO" id="GO:0016705">
    <property type="term" value="F:oxidoreductase activity, acting on paired donors, with incorporation or reduction of molecular oxygen"/>
    <property type="evidence" value="ECO:0007669"/>
    <property type="project" value="InterPro"/>
</dbReference>
<evidence type="ECO:0000313" key="11">
    <source>
        <dbReference type="Proteomes" id="UP000886998"/>
    </source>
</evidence>
<dbReference type="AlphaFoldDB" id="A0A8X6WPK4"/>
<dbReference type="GO" id="GO:0005789">
    <property type="term" value="C:endoplasmic reticulum membrane"/>
    <property type="evidence" value="ECO:0007669"/>
    <property type="project" value="UniProtKB-SubCell"/>
</dbReference>
<keyword evidence="8" id="KW-0472">Membrane</keyword>
<dbReference type="InterPro" id="IPR002401">
    <property type="entry name" value="Cyt_P450_E_grp-I"/>
</dbReference>
<dbReference type="GO" id="GO:0020037">
    <property type="term" value="F:heme binding"/>
    <property type="evidence" value="ECO:0007669"/>
    <property type="project" value="InterPro"/>
</dbReference>
<keyword evidence="7" id="KW-0560">Oxidoreductase</keyword>
<dbReference type="InterPro" id="IPR036396">
    <property type="entry name" value="Cyt_P450_sf"/>
</dbReference>
<comment type="similarity">
    <text evidence="3">Belongs to the cytochrome P450 family.</text>
</comment>
<evidence type="ECO:0000256" key="5">
    <source>
        <dbReference type="ARBA" id="ARBA00022824"/>
    </source>
</evidence>
<dbReference type="PRINTS" id="PR00385">
    <property type="entry name" value="P450"/>
</dbReference>
<reference evidence="10" key="1">
    <citation type="submission" date="2020-08" db="EMBL/GenBank/DDBJ databases">
        <title>Multicomponent nature underlies the extraordinary mechanical properties of spider dragline silk.</title>
        <authorList>
            <person name="Kono N."/>
            <person name="Nakamura H."/>
            <person name="Mori M."/>
            <person name="Yoshida Y."/>
            <person name="Ohtoshi R."/>
            <person name="Malay A.D."/>
            <person name="Moran D.A.P."/>
            <person name="Tomita M."/>
            <person name="Numata K."/>
            <person name="Arakawa K."/>
        </authorList>
    </citation>
    <scope>NUCLEOTIDE SEQUENCE</scope>
</reference>
<organism evidence="10 11">
    <name type="scientific">Trichonephila inaurata madagascariensis</name>
    <dbReference type="NCBI Taxonomy" id="2747483"/>
    <lineage>
        <taxon>Eukaryota</taxon>
        <taxon>Metazoa</taxon>
        <taxon>Ecdysozoa</taxon>
        <taxon>Arthropoda</taxon>
        <taxon>Chelicerata</taxon>
        <taxon>Arachnida</taxon>
        <taxon>Araneae</taxon>
        <taxon>Araneomorphae</taxon>
        <taxon>Entelegynae</taxon>
        <taxon>Araneoidea</taxon>
        <taxon>Nephilidae</taxon>
        <taxon>Trichonephila</taxon>
        <taxon>Trichonephila inaurata</taxon>
    </lineage>
</organism>
<dbReference type="PANTHER" id="PTHR24291">
    <property type="entry name" value="CYTOCHROME P450 FAMILY 4"/>
    <property type="match status" value="1"/>
</dbReference>
<feature type="binding site" description="axial binding residue" evidence="9">
    <location>
        <position position="302"/>
    </location>
    <ligand>
        <name>heme</name>
        <dbReference type="ChEBI" id="CHEBI:30413"/>
    </ligand>
    <ligandPart>
        <name>Fe</name>
        <dbReference type="ChEBI" id="CHEBI:18248"/>
    </ligandPart>
</feature>
<comment type="subcellular location">
    <subcellularLocation>
        <location evidence="2">Endoplasmic reticulum membrane</location>
    </subcellularLocation>
</comment>
<keyword evidence="6 9" id="KW-0408">Iron</keyword>
<dbReference type="PANTHER" id="PTHR24291:SF189">
    <property type="entry name" value="CYTOCHROME P450 4C3-RELATED"/>
    <property type="match status" value="1"/>
</dbReference>
<evidence type="ECO:0000256" key="1">
    <source>
        <dbReference type="ARBA" id="ARBA00001971"/>
    </source>
</evidence>
<gene>
    <name evidence="10" type="primary">Cyp4v2</name>
    <name evidence="10" type="ORF">TNIN_425601</name>
</gene>
<evidence type="ECO:0000256" key="2">
    <source>
        <dbReference type="ARBA" id="ARBA00004586"/>
    </source>
</evidence>
<dbReference type="EMBL" id="BMAV01000730">
    <property type="protein sequence ID" value="GFY38247.1"/>
    <property type="molecule type" value="Genomic_DNA"/>
</dbReference>
<evidence type="ECO:0000256" key="9">
    <source>
        <dbReference type="PIRSR" id="PIRSR602401-1"/>
    </source>
</evidence>
<evidence type="ECO:0000256" key="8">
    <source>
        <dbReference type="ARBA" id="ARBA00023136"/>
    </source>
</evidence>
<evidence type="ECO:0000256" key="4">
    <source>
        <dbReference type="ARBA" id="ARBA00022617"/>
    </source>
</evidence>
<dbReference type="Proteomes" id="UP000886998">
    <property type="component" value="Unassembled WGS sequence"/>
</dbReference>
<accession>A0A8X6WPK4</accession>
<protein>
    <submittedName>
        <fullName evidence="10">Cytochrome P450 4V2</fullName>
    </submittedName>
</protein>
<proteinExistence type="inferred from homology"/>
<keyword evidence="7" id="KW-0503">Monooxygenase</keyword>
<dbReference type="OrthoDB" id="2023at2759"/>
<dbReference type="PRINTS" id="PR00463">
    <property type="entry name" value="EP450I"/>
</dbReference>
<sequence>MLKGYYEVFNIHSRKLVNFLKPETEKDFSDIKKPLTSAALDIICETMLGFSIGALEDADSPYVKAVRIFGDTFMKRIFKFWLWPHFIFRLSGDYREAVCYVKLYYDLAHSAFNEKRKEYLSNNKADCKKKRKALIDNMIKLHLESQELSEEDAIEEIVTFIMAGYETVAMSTTWALFLIGLHPDVQKKLHEEIDKVFGDDIDRDATEDDLNHLNYLNCVLMESSRIYPVIPMFGREALEDTIICGHTIPKGASCFVMTYFLHRDENVFPDPEKFDPDRFSPENSIKIPECAYTLFSAGPRNCI</sequence>
<evidence type="ECO:0000256" key="6">
    <source>
        <dbReference type="ARBA" id="ARBA00023004"/>
    </source>
</evidence>
<dbReference type="InterPro" id="IPR001128">
    <property type="entry name" value="Cyt_P450"/>
</dbReference>
<evidence type="ECO:0000256" key="7">
    <source>
        <dbReference type="ARBA" id="ARBA00023033"/>
    </source>
</evidence>
<comment type="cofactor">
    <cofactor evidence="1 9">
        <name>heme</name>
        <dbReference type="ChEBI" id="CHEBI:30413"/>
    </cofactor>
</comment>
<name>A0A8X6WPK4_9ARAC</name>
<evidence type="ECO:0000256" key="3">
    <source>
        <dbReference type="ARBA" id="ARBA00010617"/>
    </source>
</evidence>
<dbReference type="Gene3D" id="1.10.630.10">
    <property type="entry name" value="Cytochrome P450"/>
    <property type="match status" value="1"/>
</dbReference>
<evidence type="ECO:0000313" key="10">
    <source>
        <dbReference type="EMBL" id="GFY38247.1"/>
    </source>
</evidence>
<keyword evidence="5" id="KW-0256">Endoplasmic reticulum</keyword>
<keyword evidence="4 9" id="KW-0349">Heme</keyword>
<keyword evidence="11" id="KW-1185">Reference proteome</keyword>
<dbReference type="SUPFAM" id="SSF48264">
    <property type="entry name" value="Cytochrome P450"/>
    <property type="match status" value="1"/>
</dbReference>
<keyword evidence="9" id="KW-0479">Metal-binding</keyword>